<proteinExistence type="predicted"/>
<dbReference type="RefSeq" id="WP_345211049.1">
    <property type="nucleotide sequence ID" value="NZ_BAABFT010000004.1"/>
</dbReference>
<organism evidence="1 2">
    <name type="scientific">Mucilaginibacter gynuensis</name>
    <dbReference type="NCBI Taxonomy" id="1302236"/>
    <lineage>
        <taxon>Bacteria</taxon>
        <taxon>Pseudomonadati</taxon>
        <taxon>Bacteroidota</taxon>
        <taxon>Sphingobacteriia</taxon>
        <taxon>Sphingobacteriales</taxon>
        <taxon>Sphingobacteriaceae</taxon>
        <taxon>Mucilaginibacter</taxon>
    </lineage>
</organism>
<gene>
    <name evidence="1" type="ORF">GCM10023149_21340</name>
</gene>
<reference evidence="2" key="1">
    <citation type="journal article" date="2019" name="Int. J. Syst. Evol. Microbiol.">
        <title>The Global Catalogue of Microorganisms (GCM) 10K type strain sequencing project: providing services to taxonomists for standard genome sequencing and annotation.</title>
        <authorList>
            <consortium name="The Broad Institute Genomics Platform"/>
            <consortium name="The Broad Institute Genome Sequencing Center for Infectious Disease"/>
            <person name="Wu L."/>
            <person name="Ma J."/>
        </authorList>
    </citation>
    <scope>NUCLEOTIDE SEQUENCE [LARGE SCALE GENOMIC DNA]</scope>
    <source>
        <strain evidence="2">JCM 17705</strain>
    </source>
</reference>
<protein>
    <recommendedName>
        <fullName evidence="3">DUF922 domain-containing protein</fullName>
    </recommendedName>
</protein>
<name>A0ABP8GC18_9SPHI</name>
<accession>A0ABP8GC18</accession>
<sequence>MKFIYLILFFIYSTTASAQLLKWSKDTLLTWNDFKVFVDTGKFEAISYLSMTYEYRYSVIDGVYKAKFKISHTFDPSKSTTIVSKQTSYLLKHEQTHFDIAEYFARQLRFELESYTYTKNIKDEIIKIYKRVDGEREKMQNLYDSQSKNGRDVNLKKKWEDFVANLLIKNYPLDELLRPGMVPNG</sequence>
<evidence type="ECO:0000313" key="2">
    <source>
        <dbReference type="Proteomes" id="UP001500582"/>
    </source>
</evidence>
<dbReference type="Pfam" id="PF06037">
    <property type="entry name" value="DUF922"/>
    <property type="match status" value="1"/>
</dbReference>
<comment type="caution">
    <text evidence="1">The sequence shown here is derived from an EMBL/GenBank/DDBJ whole genome shotgun (WGS) entry which is preliminary data.</text>
</comment>
<dbReference type="EMBL" id="BAABFT010000004">
    <property type="protein sequence ID" value="GAA4321477.1"/>
    <property type="molecule type" value="Genomic_DNA"/>
</dbReference>
<dbReference type="Proteomes" id="UP001500582">
    <property type="component" value="Unassembled WGS sequence"/>
</dbReference>
<evidence type="ECO:0008006" key="3">
    <source>
        <dbReference type="Google" id="ProtNLM"/>
    </source>
</evidence>
<evidence type="ECO:0000313" key="1">
    <source>
        <dbReference type="EMBL" id="GAA4321477.1"/>
    </source>
</evidence>
<dbReference type="InterPro" id="IPR010321">
    <property type="entry name" value="DUF922"/>
</dbReference>
<keyword evidence="2" id="KW-1185">Reference proteome</keyword>